<sequence>MDLLATVFHNEFLQGASSATEAAPATATPTIESIVASSKRRCNVAGCANVLVSKGRCIRHGGGGRCRIDGCDTSSKRGGLCWKHGGSQACQHEGCPNLTKSRGLCWSHGGGKPCASEGCDRPCLRGGYCWSHGGGKRCKVTECLRPAYKRNQNYCDQHWAEQSSNNHTSASYLRCLVVFIFSFTILSKRR</sequence>
<evidence type="ECO:0000313" key="2">
    <source>
        <dbReference type="EMBL" id="KAF0721772.1"/>
    </source>
</evidence>
<keyword evidence="3" id="KW-1185">Reference proteome</keyword>
<name>A0A6G0W402_9STRA</name>
<organism evidence="2 3">
    <name type="scientific">Aphanomyces euteiches</name>
    <dbReference type="NCBI Taxonomy" id="100861"/>
    <lineage>
        <taxon>Eukaryota</taxon>
        <taxon>Sar</taxon>
        <taxon>Stramenopiles</taxon>
        <taxon>Oomycota</taxon>
        <taxon>Saprolegniomycetes</taxon>
        <taxon>Saprolegniales</taxon>
        <taxon>Verrucalvaceae</taxon>
        <taxon>Aphanomyces</taxon>
    </lineage>
</organism>
<evidence type="ECO:0000259" key="1">
    <source>
        <dbReference type="Pfam" id="PF24906"/>
    </source>
</evidence>
<reference evidence="2 3" key="1">
    <citation type="submission" date="2019-07" db="EMBL/GenBank/DDBJ databases">
        <title>Genomics analysis of Aphanomyces spp. identifies a new class of oomycete effector associated with host adaptation.</title>
        <authorList>
            <person name="Gaulin E."/>
        </authorList>
    </citation>
    <scope>NUCLEOTIDE SEQUENCE [LARGE SCALE GENOMIC DNA]</scope>
    <source>
        <strain evidence="2 3">ATCC 201684</strain>
    </source>
</reference>
<dbReference type="EMBL" id="VJMJ01000365">
    <property type="protein sequence ID" value="KAF0721772.1"/>
    <property type="molecule type" value="Genomic_DNA"/>
</dbReference>
<dbReference type="InterPro" id="IPR056866">
    <property type="entry name" value="Znf_WRKY19"/>
</dbReference>
<dbReference type="PANTHER" id="PTHR31827:SF1">
    <property type="entry name" value="EMB|CAB89363.1"/>
    <property type="match status" value="1"/>
</dbReference>
<dbReference type="Proteomes" id="UP000481153">
    <property type="component" value="Unassembled WGS sequence"/>
</dbReference>
<dbReference type="AlphaFoldDB" id="A0A6G0W402"/>
<proteinExistence type="predicted"/>
<protein>
    <recommendedName>
        <fullName evidence="1">WRKY19-like zinc finger domain-containing protein</fullName>
    </recommendedName>
</protein>
<accession>A0A6G0W402</accession>
<dbReference type="VEuPathDB" id="FungiDB:AeMF1_019145"/>
<feature type="domain" description="WRKY19-like zinc finger" evidence="1">
    <location>
        <begin position="63"/>
        <end position="86"/>
    </location>
</feature>
<evidence type="ECO:0000313" key="3">
    <source>
        <dbReference type="Proteomes" id="UP000481153"/>
    </source>
</evidence>
<dbReference type="PANTHER" id="PTHR31827">
    <property type="entry name" value="EMB|CAB89363.1"/>
    <property type="match status" value="1"/>
</dbReference>
<feature type="domain" description="WRKY19-like zinc finger" evidence="1">
    <location>
        <begin position="90"/>
        <end position="110"/>
    </location>
</feature>
<comment type="caution">
    <text evidence="2">The sequence shown here is derived from an EMBL/GenBank/DDBJ whole genome shotgun (WGS) entry which is preliminary data.</text>
</comment>
<dbReference type="Pfam" id="PF24906">
    <property type="entry name" value="Zf_WRKY19"/>
    <property type="match status" value="2"/>
</dbReference>
<gene>
    <name evidence="2" type="ORF">Ae201684_018915</name>
</gene>